<accession>A0ABP1DUM1</accession>
<proteinExistence type="predicted"/>
<evidence type="ECO:0000256" key="1">
    <source>
        <dbReference type="SAM" id="Phobius"/>
    </source>
</evidence>
<dbReference type="Proteomes" id="UP001497453">
    <property type="component" value="Chromosome 6"/>
</dbReference>
<organism evidence="2 3">
    <name type="scientific">Somion occarium</name>
    <dbReference type="NCBI Taxonomy" id="3059160"/>
    <lineage>
        <taxon>Eukaryota</taxon>
        <taxon>Fungi</taxon>
        <taxon>Dikarya</taxon>
        <taxon>Basidiomycota</taxon>
        <taxon>Agaricomycotina</taxon>
        <taxon>Agaricomycetes</taxon>
        <taxon>Polyporales</taxon>
        <taxon>Cerrenaceae</taxon>
        <taxon>Somion</taxon>
    </lineage>
</organism>
<protein>
    <submittedName>
        <fullName evidence="2">Uncharacterized protein</fullName>
    </submittedName>
</protein>
<gene>
    <name evidence="2" type="ORF">GFSPODELE1_LOCUS8371</name>
</gene>
<keyword evidence="3" id="KW-1185">Reference proteome</keyword>
<keyword evidence="1" id="KW-0472">Membrane</keyword>
<reference evidence="3" key="1">
    <citation type="submission" date="2024-04" db="EMBL/GenBank/DDBJ databases">
        <authorList>
            <person name="Shaw F."/>
            <person name="Minotto A."/>
        </authorList>
    </citation>
    <scope>NUCLEOTIDE SEQUENCE [LARGE SCALE GENOMIC DNA]</scope>
</reference>
<evidence type="ECO:0000313" key="3">
    <source>
        <dbReference type="Proteomes" id="UP001497453"/>
    </source>
</evidence>
<sequence length="210" mass="22585">MKRSNLPGIHLVSYALQANNASTSTSNPTIPQDNFAMIACCHPLGTGLSASLVSNVTGRPLTVIHSPSGVTRAMKMIPASYVDGLTLFTSSPNRLRSKGDTIWTSIHDATPLLVGSRVCGNVQNGKEGVNEGRPMALDPSAEILVDTFAIKLGIDDISLVRHLLACLLMIGPVVFLAFFGLLHCQLLSQYSKIKRKTYTVMHYFTPTTGT</sequence>
<keyword evidence="1" id="KW-1133">Transmembrane helix</keyword>
<dbReference type="EMBL" id="OZ037949">
    <property type="protein sequence ID" value="CAL1711506.1"/>
    <property type="molecule type" value="Genomic_DNA"/>
</dbReference>
<name>A0ABP1DUM1_9APHY</name>
<feature type="transmembrane region" description="Helical" evidence="1">
    <location>
        <begin position="162"/>
        <end position="187"/>
    </location>
</feature>
<keyword evidence="1" id="KW-0812">Transmembrane</keyword>
<evidence type="ECO:0000313" key="2">
    <source>
        <dbReference type="EMBL" id="CAL1711506.1"/>
    </source>
</evidence>